<evidence type="ECO:0000256" key="8">
    <source>
        <dbReference type="ARBA" id="ARBA00023170"/>
    </source>
</evidence>
<keyword evidence="8 11" id="KW-0675">Receptor</keyword>
<evidence type="ECO:0000256" key="11">
    <source>
        <dbReference type="RuleBase" id="RU000688"/>
    </source>
</evidence>
<evidence type="ECO:0000256" key="12">
    <source>
        <dbReference type="SAM" id="Phobius"/>
    </source>
</evidence>
<proteinExistence type="inferred from homology"/>
<dbReference type="PRINTS" id="PR00237">
    <property type="entry name" value="GPCRRHODOPSN"/>
</dbReference>
<feature type="transmembrane region" description="Helical" evidence="12">
    <location>
        <begin position="324"/>
        <end position="344"/>
    </location>
</feature>
<evidence type="ECO:0000256" key="10">
    <source>
        <dbReference type="ARBA" id="ARBA00023224"/>
    </source>
</evidence>
<dbReference type="OrthoDB" id="2132067at2759"/>
<evidence type="ECO:0000256" key="4">
    <source>
        <dbReference type="ARBA" id="ARBA00022989"/>
    </source>
</evidence>
<dbReference type="PANTHER" id="PTHR45695:SF23">
    <property type="entry name" value="GALANIN-LIKE G-PROTEIN COUPLED RECEPTOR NPR-9"/>
    <property type="match status" value="1"/>
</dbReference>
<dbReference type="Proteomes" id="UP000596742">
    <property type="component" value="Unassembled WGS sequence"/>
</dbReference>
<keyword evidence="9" id="KW-0325">Glycoprotein</keyword>
<dbReference type="InterPro" id="IPR000276">
    <property type="entry name" value="GPCR_Rhodpsn"/>
</dbReference>
<evidence type="ECO:0000259" key="13">
    <source>
        <dbReference type="PROSITE" id="PS50262"/>
    </source>
</evidence>
<accession>A0A8B6BKC6</accession>
<comment type="caution">
    <text evidence="14">The sequence shown here is derived from an EMBL/GenBank/DDBJ whole genome shotgun (WGS) entry which is preliminary data.</text>
</comment>
<dbReference type="EMBL" id="UYJE01000255">
    <property type="protein sequence ID" value="VDH91573.1"/>
    <property type="molecule type" value="Genomic_DNA"/>
</dbReference>
<dbReference type="PROSITE" id="PS00237">
    <property type="entry name" value="G_PROTEIN_RECEP_F1_1"/>
    <property type="match status" value="1"/>
</dbReference>
<dbReference type="PROSITE" id="PS50262">
    <property type="entry name" value="G_PROTEIN_RECEP_F1_2"/>
    <property type="match status" value="1"/>
</dbReference>
<keyword evidence="7" id="KW-1015">Disulfide bond</keyword>
<keyword evidence="2" id="KW-1003">Cell membrane</keyword>
<keyword evidence="10 11" id="KW-0807">Transducer</keyword>
<keyword evidence="3 11" id="KW-0812">Transmembrane</keyword>
<evidence type="ECO:0000256" key="1">
    <source>
        <dbReference type="ARBA" id="ARBA00004651"/>
    </source>
</evidence>
<evidence type="ECO:0000256" key="5">
    <source>
        <dbReference type="ARBA" id="ARBA00023040"/>
    </source>
</evidence>
<keyword evidence="4 12" id="KW-1133">Transmembrane helix</keyword>
<dbReference type="InterPro" id="IPR017452">
    <property type="entry name" value="GPCR_Rhodpsn_7TM"/>
</dbReference>
<keyword evidence="6 12" id="KW-0472">Membrane</keyword>
<feature type="transmembrane region" description="Helical" evidence="12">
    <location>
        <begin position="129"/>
        <end position="147"/>
    </location>
</feature>
<dbReference type="AlphaFoldDB" id="A0A8B6BKC6"/>
<dbReference type="Pfam" id="PF00001">
    <property type="entry name" value="7tm_1"/>
    <property type="match status" value="1"/>
</dbReference>
<comment type="subcellular location">
    <subcellularLocation>
        <location evidence="1">Cell membrane</location>
        <topology evidence="1">Multi-pass membrane protein</topology>
    </subcellularLocation>
</comment>
<sequence>MSVISEESEVRLAIWKQQQTLQMPTASINQTVFSNALGSHETPLETVRSPYNILVCVTWGLIVIVGTIGNGLVIFVKLRYEERSVPNVYMINLAFTDLMFILFVVPITLLQTVMPSWIFGNLICKLTNYLLYVTLYATCWTLSALTVDRYHAIVNPVNSIKWRTLQKAVAINIVIWTVSVLICSPYLIFTEAYVTVSEHENRTSTVCQAQWPSELFDKAFTLTVVLTTFVLPFIIMTVCYFIILRTLWRKPVNQTASSARRNSVNRIDAENTERKSRSKKRVTKMVAFVFVLFIICWLPVHVIVICLKFDSNFPRTDTTLFIKLLANTLSYANSCMNPFVYAFVHEGFKNNIRQKLLKFCVIYSFRVQTPNIHIEEENQL</sequence>
<evidence type="ECO:0000256" key="3">
    <source>
        <dbReference type="ARBA" id="ARBA00022692"/>
    </source>
</evidence>
<evidence type="ECO:0000256" key="9">
    <source>
        <dbReference type="ARBA" id="ARBA00023180"/>
    </source>
</evidence>
<name>A0A8B6BKC6_MYTGA</name>
<evidence type="ECO:0000313" key="14">
    <source>
        <dbReference type="EMBL" id="VDH91573.1"/>
    </source>
</evidence>
<dbReference type="GO" id="GO:0004930">
    <property type="term" value="F:G protein-coupled receptor activity"/>
    <property type="evidence" value="ECO:0007669"/>
    <property type="project" value="UniProtKB-KW"/>
</dbReference>
<gene>
    <name evidence="14" type="ORF">MGAL_10B032233</name>
</gene>
<keyword evidence="5 11" id="KW-0297">G-protein coupled receptor</keyword>
<evidence type="ECO:0000256" key="7">
    <source>
        <dbReference type="ARBA" id="ARBA00023157"/>
    </source>
</evidence>
<feature type="transmembrane region" description="Helical" evidence="12">
    <location>
        <begin position="219"/>
        <end position="243"/>
    </location>
</feature>
<dbReference type="GO" id="GO:0005886">
    <property type="term" value="C:plasma membrane"/>
    <property type="evidence" value="ECO:0007669"/>
    <property type="project" value="UniProtKB-SubCell"/>
</dbReference>
<dbReference type="Gene3D" id="1.20.1070.10">
    <property type="entry name" value="Rhodopsin 7-helix transmembrane proteins"/>
    <property type="match status" value="1"/>
</dbReference>
<reference evidence="14" key="1">
    <citation type="submission" date="2018-11" db="EMBL/GenBank/DDBJ databases">
        <authorList>
            <person name="Alioto T."/>
            <person name="Alioto T."/>
        </authorList>
    </citation>
    <scope>NUCLEOTIDE SEQUENCE</scope>
</reference>
<feature type="transmembrane region" description="Helical" evidence="12">
    <location>
        <begin position="168"/>
        <end position="189"/>
    </location>
</feature>
<organism evidence="14 15">
    <name type="scientific">Mytilus galloprovincialis</name>
    <name type="common">Mediterranean mussel</name>
    <dbReference type="NCBI Taxonomy" id="29158"/>
    <lineage>
        <taxon>Eukaryota</taxon>
        <taxon>Metazoa</taxon>
        <taxon>Spiralia</taxon>
        <taxon>Lophotrochozoa</taxon>
        <taxon>Mollusca</taxon>
        <taxon>Bivalvia</taxon>
        <taxon>Autobranchia</taxon>
        <taxon>Pteriomorphia</taxon>
        <taxon>Mytilida</taxon>
        <taxon>Mytiloidea</taxon>
        <taxon>Mytilidae</taxon>
        <taxon>Mytilinae</taxon>
        <taxon>Mytilus</taxon>
    </lineage>
</organism>
<comment type="similarity">
    <text evidence="11">Belongs to the G-protein coupled receptor 1 family.</text>
</comment>
<evidence type="ECO:0000256" key="6">
    <source>
        <dbReference type="ARBA" id="ARBA00023136"/>
    </source>
</evidence>
<feature type="transmembrane region" description="Helical" evidence="12">
    <location>
        <begin position="88"/>
        <end position="109"/>
    </location>
</feature>
<dbReference type="SUPFAM" id="SSF81321">
    <property type="entry name" value="Family A G protein-coupled receptor-like"/>
    <property type="match status" value="1"/>
</dbReference>
<feature type="transmembrane region" description="Helical" evidence="12">
    <location>
        <begin position="51"/>
        <end position="76"/>
    </location>
</feature>
<feature type="domain" description="G-protein coupled receptors family 1 profile" evidence="13">
    <location>
        <begin position="69"/>
        <end position="341"/>
    </location>
</feature>
<keyword evidence="15" id="KW-1185">Reference proteome</keyword>
<evidence type="ECO:0000256" key="2">
    <source>
        <dbReference type="ARBA" id="ARBA00022475"/>
    </source>
</evidence>
<protein>
    <submittedName>
        <fullName evidence="14">KISS1 receptor</fullName>
    </submittedName>
</protein>
<dbReference type="PANTHER" id="PTHR45695">
    <property type="entry name" value="LEUCOKININ RECEPTOR-RELATED"/>
    <property type="match status" value="1"/>
</dbReference>
<evidence type="ECO:0000313" key="15">
    <source>
        <dbReference type="Proteomes" id="UP000596742"/>
    </source>
</evidence>
<feature type="transmembrane region" description="Helical" evidence="12">
    <location>
        <begin position="285"/>
        <end position="304"/>
    </location>
</feature>